<proteinExistence type="predicted"/>
<dbReference type="OrthoDB" id="2744269at2759"/>
<evidence type="ECO:0000313" key="1">
    <source>
        <dbReference type="EMBL" id="PSR76825.1"/>
    </source>
</evidence>
<gene>
    <name evidence="1" type="ORF">PHLCEN_2v8206</name>
</gene>
<dbReference type="Proteomes" id="UP000186601">
    <property type="component" value="Unassembled WGS sequence"/>
</dbReference>
<keyword evidence="2" id="KW-1185">Reference proteome</keyword>
<dbReference type="AlphaFoldDB" id="A0A2R6NUE9"/>
<reference evidence="1 2" key="1">
    <citation type="submission" date="2018-02" db="EMBL/GenBank/DDBJ databases">
        <title>Genome sequence of the basidiomycete white-rot fungus Phlebia centrifuga.</title>
        <authorList>
            <person name="Granchi Z."/>
            <person name="Peng M."/>
            <person name="de Vries R.P."/>
            <person name="Hilden K."/>
            <person name="Makela M.R."/>
            <person name="Grigoriev I."/>
            <person name="Riley R."/>
        </authorList>
    </citation>
    <scope>NUCLEOTIDE SEQUENCE [LARGE SCALE GENOMIC DNA]</scope>
    <source>
        <strain evidence="1 2">FBCC195</strain>
    </source>
</reference>
<accession>A0A2R6NUE9</accession>
<dbReference type="EMBL" id="MLYV02000834">
    <property type="protein sequence ID" value="PSR76825.1"/>
    <property type="molecule type" value="Genomic_DNA"/>
</dbReference>
<organism evidence="1 2">
    <name type="scientific">Hermanssonia centrifuga</name>
    <dbReference type="NCBI Taxonomy" id="98765"/>
    <lineage>
        <taxon>Eukaryota</taxon>
        <taxon>Fungi</taxon>
        <taxon>Dikarya</taxon>
        <taxon>Basidiomycota</taxon>
        <taxon>Agaricomycotina</taxon>
        <taxon>Agaricomycetes</taxon>
        <taxon>Polyporales</taxon>
        <taxon>Meruliaceae</taxon>
        <taxon>Hermanssonia</taxon>
    </lineage>
</organism>
<protein>
    <submittedName>
        <fullName evidence="1">Uncharacterized protein</fullName>
    </submittedName>
</protein>
<comment type="caution">
    <text evidence="1">The sequence shown here is derived from an EMBL/GenBank/DDBJ whole genome shotgun (WGS) entry which is preliminary data.</text>
</comment>
<evidence type="ECO:0000313" key="2">
    <source>
        <dbReference type="Proteomes" id="UP000186601"/>
    </source>
</evidence>
<name>A0A2R6NUE9_9APHY</name>
<sequence>MTLVLNNLATTTEVPSLTDIERVLILDAENNILQSQCSELKIHLEVMKRSIYHEREKQKGLNSRLARTRYSSSSLHDRKWTPDIRDEYAELFLHDGSPVSLRSKRNGVVFSDELRLAKRTKLPA</sequence>